<dbReference type="InterPro" id="IPR018640">
    <property type="entry name" value="DUF2063"/>
</dbReference>
<evidence type="ECO:0000259" key="1">
    <source>
        <dbReference type="Pfam" id="PF09836"/>
    </source>
</evidence>
<gene>
    <name evidence="3" type="ORF">A9K58_03715</name>
</gene>
<proteinExistence type="predicted"/>
<feature type="domain" description="Putative DNA-binding" evidence="1">
    <location>
        <begin position="8"/>
        <end position="92"/>
    </location>
</feature>
<dbReference type="Gene3D" id="1.10.150.690">
    <property type="entry name" value="DUF2063"/>
    <property type="match status" value="1"/>
</dbReference>
<dbReference type="AlphaFoldDB" id="A0A1A6Y1T0"/>
<feature type="domain" description="NGO1945-like C-terminal" evidence="2">
    <location>
        <begin position="141"/>
        <end position="233"/>
    </location>
</feature>
<dbReference type="RefSeq" id="WP_065198045.1">
    <property type="nucleotide sequence ID" value="NZ_LYVJ01000002.1"/>
</dbReference>
<organism evidence="3 4">
    <name type="scientific">Stenotrophomonas maltophilia</name>
    <name type="common">Pseudomonas maltophilia</name>
    <name type="synonym">Xanthomonas maltophilia</name>
    <dbReference type="NCBI Taxonomy" id="40324"/>
    <lineage>
        <taxon>Bacteria</taxon>
        <taxon>Pseudomonadati</taxon>
        <taxon>Pseudomonadota</taxon>
        <taxon>Gammaproteobacteria</taxon>
        <taxon>Lysobacterales</taxon>
        <taxon>Lysobacteraceae</taxon>
        <taxon>Stenotrophomonas</taxon>
        <taxon>Stenotrophomonas maltophilia group</taxon>
    </lineage>
</organism>
<evidence type="ECO:0000313" key="3">
    <source>
        <dbReference type="EMBL" id="OBU69787.1"/>
    </source>
</evidence>
<sequence length="259" mass="28177">MVESLATLQRRWADHVRDPSRPAPAGIDERRLAVYRRLCIDSLDSLLAGSLPRLQEQLGAPRWRDVVERYYACHACHTPLFPQIAGEFAGWLALQEQIALPGWAAELAHYESTQQALYIQAPATCPPLQRAPAAGDLLAVSAQVRVLGYQWPVHEDVVLDGVRAATPTLLLMRRLPDFSLQVDALAPLAYSLLSAFGDDGMRVDHALQALADAHGVAAVELRTACAPLLAQMCSAGVLVPVWDRRPDAGPARTSPSSRA</sequence>
<dbReference type="OrthoDB" id="4146344at2"/>
<dbReference type="EMBL" id="LYVJ01000002">
    <property type="protein sequence ID" value="OBU69787.1"/>
    <property type="molecule type" value="Genomic_DNA"/>
</dbReference>
<evidence type="ECO:0000259" key="2">
    <source>
        <dbReference type="Pfam" id="PF22106"/>
    </source>
</evidence>
<reference evidence="3 4" key="1">
    <citation type="submission" date="2016-05" db="EMBL/GenBank/DDBJ databases">
        <title>Draft Genome Sequences of Stenotrophomonas maltophilia Strains Sm32COP, Sm41DVV, Sm46PAILV, SmF3, SmF22, SmSOFb1 and SmCVFa1, Isolated from Different Manures, in France.</title>
        <authorList>
            <person name="Nazaret S."/>
            <person name="Bodilis J."/>
        </authorList>
    </citation>
    <scope>NUCLEOTIDE SEQUENCE [LARGE SCALE GENOMIC DNA]</scope>
    <source>
        <strain evidence="3 4">Sm46PAILV</strain>
    </source>
</reference>
<dbReference type="Pfam" id="PF22106">
    <property type="entry name" value="NGO1945_C"/>
    <property type="match status" value="1"/>
</dbReference>
<comment type="caution">
    <text evidence="3">The sequence shown here is derived from an EMBL/GenBank/DDBJ whole genome shotgun (WGS) entry which is preliminary data.</text>
</comment>
<dbReference type="Gene3D" id="3.90.930.50">
    <property type="match status" value="1"/>
</dbReference>
<protein>
    <submittedName>
        <fullName evidence="3">DUF2063 domain-containing protein</fullName>
    </submittedName>
</protein>
<dbReference type="InterPro" id="IPR054098">
    <property type="entry name" value="NGO1945-like_C"/>
</dbReference>
<evidence type="ECO:0000313" key="4">
    <source>
        <dbReference type="Proteomes" id="UP000092256"/>
    </source>
</evidence>
<dbReference type="Proteomes" id="UP000092256">
    <property type="component" value="Unassembled WGS sequence"/>
</dbReference>
<dbReference type="Pfam" id="PF09836">
    <property type="entry name" value="DUF2063"/>
    <property type="match status" value="1"/>
</dbReference>
<dbReference type="InterPro" id="IPR044922">
    <property type="entry name" value="DUF2063_N_sf"/>
</dbReference>
<name>A0A1A6Y1T0_STEMA</name>
<accession>A0A1A6Y1T0</accession>